<comment type="caution">
    <text evidence="1">The sequence shown here is derived from an EMBL/GenBank/DDBJ whole genome shotgun (WGS) entry which is preliminary data.</text>
</comment>
<protein>
    <submittedName>
        <fullName evidence="1">Uncharacterized protein</fullName>
    </submittedName>
</protein>
<reference evidence="1" key="1">
    <citation type="submission" date="2023-05" db="EMBL/GenBank/DDBJ databases">
        <authorList>
            <person name="Stuckert A."/>
        </authorList>
    </citation>
    <scope>NUCLEOTIDE SEQUENCE</scope>
</reference>
<proteinExistence type="predicted"/>
<sequence length="43" mass="5162">MCKLIGIRESYSIYKMAIQILEIFFHTNNGRDQRLMAGLRWPF</sequence>
<dbReference type="Proteomes" id="UP001162483">
    <property type="component" value="Unassembled WGS sequence"/>
</dbReference>
<name>A0ABN9GXI1_9NEOB</name>
<gene>
    <name evidence="1" type="ORF">SPARVUS_LOCUS14902939</name>
</gene>
<dbReference type="EMBL" id="CATNWA010019491">
    <property type="protein sequence ID" value="CAI9613502.1"/>
    <property type="molecule type" value="Genomic_DNA"/>
</dbReference>
<evidence type="ECO:0000313" key="1">
    <source>
        <dbReference type="EMBL" id="CAI9613502.1"/>
    </source>
</evidence>
<accession>A0ABN9GXI1</accession>
<keyword evidence="2" id="KW-1185">Reference proteome</keyword>
<evidence type="ECO:0000313" key="2">
    <source>
        <dbReference type="Proteomes" id="UP001162483"/>
    </source>
</evidence>
<organism evidence="1 2">
    <name type="scientific">Staurois parvus</name>
    <dbReference type="NCBI Taxonomy" id="386267"/>
    <lineage>
        <taxon>Eukaryota</taxon>
        <taxon>Metazoa</taxon>
        <taxon>Chordata</taxon>
        <taxon>Craniata</taxon>
        <taxon>Vertebrata</taxon>
        <taxon>Euteleostomi</taxon>
        <taxon>Amphibia</taxon>
        <taxon>Batrachia</taxon>
        <taxon>Anura</taxon>
        <taxon>Neobatrachia</taxon>
        <taxon>Ranoidea</taxon>
        <taxon>Ranidae</taxon>
        <taxon>Staurois</taxon>
    </lineage>
</organism>